<accession>A0A2P2R2I2</accession>
<dbReference type="EMBL" id="GGEC01092916">
    <property type="protein sequence ID" value="MBX73400.1"/>
    <property type="molecule type" value="Transcribed_RNA"/>
</dbReference>
<name>A0A2P2R2I2_RHIMU</name>
<sequence length="46" mass="5091">MACMNEISAGWHACLRNVPYCTNCMAQMSVENRLPLTVMGRFGPSV</sequence>
<evidence type="ECO:0000313" key="1">
    <source>
        <dbReference type="EMBL" id="MBX73400.1"/>
    </source>
</evidence>
<reference evidence="1" key="1">
    <citation type="submission" date="2018-02" db="EMBL/GenBank/DDBJ databases">
        <title>Rhizophora mucronata_Transcriptome.</title>
        <authorList>
            <person name="Meera S.P."/>
            <person name="Sreeshan A."/>
            <person name="Augustine A."/>
        </authorList>
    </citation>
    <scope>NUCLEOTIDE SEQUENCE</scope>
    <source>
        <tissue evidence="1">Leaf</tissue>
    </source>
</reference>
<proteinExistence type="predicted"/>
<organism evidence="1">
    <name type="scientific">Rhizophora mucronata</name>
    <name type="common">Asiatic mangrove</name>
    <dbReference type="NCBI Taxonomy" id="61149"/>
    <lineage>
        <taxon>Eukaryota</taxon>
        <taxon>Viridiplantae</taxon>
        <taxon>Streptophyta</taxon>
        <taxon>Embryophyta</taxon>
        <taxon>Tracheophyta</taxon>
        <taxon>Spermatophyta</taxon>
        <taxon>Magnoliopsida</taxon>
        <taxon>eudicotyledons</taxon>
        <taxon>Gunneridae</taxon>
        <taxon>Pentapetalae</taxon>
        <taxon>rosids</taxon>
        <taxon>fabids</taxon>
        <taxon>Malpighiales</taxon>
        <taxon>Rhizophoraceae</taxon>
        <taxon>Rhizophora</taxon>
    </lineage>
</organism>
<protein>
    <submittedName>
        <fullName evidence="1">Uncharacterized protein</fullName>
    </submittedName>
</protein>
<dbReference type="AlphaFoldDB" id="A0A2P2R2I2"/>